<dbReference type="Gene3D" id="3.40.50.300">
    <property type="entry name" value="P-loop containing nucleotide triphosphate hydrolases"/>
    <property type="match status" value="1"/>
</dbReference>
<dbReference type="EMBL" id="JBHTCO010000003">
    <property type="protein sequence ID" value="MFC7391936.1"/>
    <property type="molecule type" value="Genomic_DNA"/>
</dbReference>
<comment type="caution">
    <text evidence="1">The sequence shown here is derived from an EMBL/GenBank/DDBJ whole genome shotgun (WGS) entry which is preliminary data.</text>
</comment>
<evidence type="ECO:0000313" key="1">
    <source>
        <dbReference type="EMBL" id="MFC7391936.1"/>
    </source>
</evidence>
<evidence type="ECO:0000313" key="2">
    <source>
        <dbReference type="Proteomes" id="UP001596505"/>
    </source>
</evidence>
<organism evidence="1 2">
    <name type="scientific">Scopulibacillus cellulosilyticus</name>
    <dbReference type="NCBI Taxonomy" id="2665665"/>
    <lineage>
        <taxon>Bacteria</taxon>
        <taxon>Bacillati</taxon>
        <taxon>Bacillota</taxon>
        <taxon>Bacilli</taxon>
        <taxon>Bacillales</taxon>
        <taxon>Sporolactobacillaceae</taxon>
        <taxon>Scopulibacillus</taxon>
    </lineage>
</organism>
<dbReference type="SUPFAM" id="SSF52540">
    <property type="entry name" value="P-loop containing nucleoside triphosphate hydrolases"/>
    <property type="match status" value="1"/>
</dbReference>
<dbReference type="InterPro" id="IPR027417">
    <property type="entry name" value="P-loop_NTPase"/>
</dbReference>
<sequence>MHFVTGGAFNGKRRWVKETYQLENKVNVGWLSGYDSSIHLDQLMNVSHFQLITVIEGWEQFIWQSLSIEKDPRGFWQDLIRKWQAWEYSGSNRQIIIIGVDISKGIVPIEEKQRLWRDVTGWCYQDAIKRCLKVNIIWYGLSQCL</sequence>
<dbReference type="RefSeq" id="WP_380963433.1">
    <property type="nucleotide sequence ID" value="NZ_JBHTCO010000003.1"/>
</dbReference>
<proteinExistence type="predicted"/>
<protein>
    <recommendedName>
        <fullName evidence="3">Adenosylcobinamide-phosphate guanylyltransferase</fullName>
    </recommendedName>
</protein>
<dbReference type="Proteomes" id="UP001596505">
    <property type="component" value="Unassembled WGS sequence"/>
</dbReference>
<reference evidence="2" key="1">
    <citation type="journal article" date="2019" name="Int. J. Syst. Evol. Microbiol.">
        <title>The Global Catalogue of Microorganisms (GCM) 10K type strain sequencing project: providing services to taxonomists for standard genome sequencing and annotation.</title>
        <authorList>
            <consortium name="The Broad Institute Genomics Platform"/>
            <consortium name="The Broad Institute Genome Sequencing Center for Infectious Disease"/>
            <person name="Wu L."/>
            <person name="Ma J."/>
        </authorList>
    </citation>
    <scope>NUCLEOTIDE SEQUENCE [LARGE SCALE GENOMIC DNA]</scope>
    <source>
        <strain evidence="2">CGMCC 1.16305</strain>
    </source>
</reference>
<accession>A0ABW2PXI6</accession>
<gene>
    <name evidence="1" type="ORF">ACFQRG_02860</name>
</gene>
<name>A0ABW2PXI6_9BACL</name>
<keyword evidence="2" id="KW-1185">Reference proteome</keyword>
<evidence type="ECO:0008006" key="3">
    <source>
        <dbReference type="Google" id="ProtNLM"/>
    </source>
</evidence>